<reference evidence="2 3" key="1">
    <citation type="journal article" date="2015" name="G3 (Bethesda)">
        <title>Insights into Ongoing Evolution of the Hexachlorocyclohexane Catabolic Pathway from Comparative Genomics of Ten Sphingomonadaceae Strains.</title>
        <authorList>
            <person name="Pearce S.L."/>
            <person name="Oakeshott J.G."/>
            <person name="Pandey G."/>
        </authorList>
    </citation>
    <scope>NUCLEOTIDE SEQUENCE [LARGE SCALE GENOMIC DNA]</scope>
    <source>
        <strain evidence="2 3">LL02</strain>
    </source>
</reference>
<evidence type="ECO:0000256" key="1">
    <source>
        <dbReference type="SAM" id="MobiDB-lite"/>
    </source>
</evidence>
<accession>A0A0J8AYQ7</accession>
<feature type="region of interest" description="Disordered" evidence="1">
    <location>
        <begin position="30"/>
        <end position="91"/>
    </location>
</feature>
<sequence>MAATMIVTPAMAGVNGRQANQQQRIAQGWRSGELTGRETARLERQQHRIHRTEHRMRETGGMNPRERARLHARQDRASANIRHQKHDGWRH</sequence>
<feature type="compositionally biased region" description="Basic and acidic residues" evidence="1">
    <location>
        <begin position="35"/>
        <end position="46"/>
    </location>
</feature>
<dbReference type="Proteomes" id="UP000052268">
    <property type="component" value="Unassembled WGS sequence"/>
</dbReference>
<protein>
    <submittedName>
        <fullName evidence="2">Uncharacterized protein</fullName>
    </submittedName>
</protein>
<dbReference type="PATRIC" id="fig|1114963.3.peg.682"/>
<dbReference type="EMBL" id="JACU01000002">
    <property type="protein sequence ID" value="KMS59320.1"/>
    <property type="molecule type" value="Genomic_DNA"/>
</dbReference>
<comment type="caution">
    <text evidence="2">The sequence shown here is derived from an EMBL/GenBank/DDBJ whole genome shotgun (WGS) entry which is preliminary data.</text>
</comment>
<organism evidence="2 3">
    <name type="scientific">Novosphingobium barchaimii LL02</name>
    <dbReference type="NCBI Taxonomy" id="1114963"/>
    <lineage>
        <taxon>Bacteria</taxon>
        <taxon>Pseudomonadati</taxon>
        <taxon>Pseudomonadota</taxon>
        <taxon>Alphaproteobacteria</taxon>
        <taxon>Sphingomonadales</taxon>
        <taxon>Sphingomonadaceae</taxon>
        <taxon>Novosphingobium</taxon>
    </lineage>
</organism>
<dbReference type="AlphaFoldDB" id="A0A0J8AYQ7"/>
<evidence type="ECO:0000313" key="3">
    <source>
        <dbReference type="Proteomes" id="UP000052268"/>
    </source>
</evidence>
<evidence type="ECO:0000313" key="2">
    <source>
        <dbReference type="EMBL" id="KMS59320.1"/>
    </source>
</evidence>
<keyword evidence="3" id="KW-1185">Reference proteome</keyword>
<proteinExistence type="predicted"/>
<name>A0A0J8AYQ7_9SPHN</name>
<feature type="compositionally biased region" description="Basic and acidic residues" evidence="1">
    <location>
        <begin position="64"/>
        <end position="76"/>
    </location>
</feature>
<gene>
    <name evidence="2" type="ORF">V474_08900</name>
</gene>